<feature type="region of interest" description="Disordered" evidence="1">
    <location>
        <begin position="136"/>
        <end position="164"/>
    </location>
</feature>
<organism evidence="3 4">
    <name type="scientific">Phytomonospora endophytica</name>
    <dbReference type="NCBI Taxonomy" id="714109"/>
    <lineage>
        <taxon>Bacteria</taxon>
        <taxon>Bacillati</taxon>
        <taxon>Actinomycetota</taxon>
        <taxon>Actinomycetes</taxon>
        <taxon>Micromonosporales</taxon>
        <taxon>Micromonosporaceae</taxon>
        <taxon>Phytomonospora</taxon>
    </lineage>
</organism>
<evidence type="ECO:0000256" key="1">
    <source>
        <dbReference type="SAM" id="MobiDB-lite"/>
    </source>
</evidence>
<feature type="region of interest" description="Disordered" evidence="1">
    <location>
        <begin position="1"/>
        <end position="103"/>
    </location>
</feature>
<comment type="caution">
    <text evidence="3">The sequence shown here is derived from an EMBL/GenBank/DDBJ whole genome shotgun (WGS) entry which is preliminary data.</text>
</comment>
<keyword evidence="4" id="KW-1185">Reference proteome</keyword>
<dbReference type="RefSeq" id="WP_184793101.1">
    <property type="nucleotide sequence ID" value="NZ_BONT01000016.1"/>
</dbReference>
<name>A0A841G280_9ACTN</name>
<dbReference type="Proteomes" id="UP000548476">
    <property type="component" value="Unassembled WGS sequence"/>
</dbReference>
<feature type="compositionally biased region" description="Pro residues" evidence="1">
    <location>
        <begin position="54"/>
        <end position="103"/>
    </location>
</feature>
<proteinExistence type="predicted"/>
<accession>A0A841G280</accession>
<dbReference type="AlphaFoldDB" id="A0A841G280"/>
<dbReference type="EMBL" id="JACHGT010000031">
    <property type="protein sequence ID" value="MBB6040028.1"/>
    <property type="molecule type" value="Genomic_DNA"/>
</dbReference>
<feature type="compositionally biased region" description="Pro residues" evidence="1">
    <location>
        <begin position="24"/>
        <end position="34"/>
    </location>
</feature>
<feature type="compositionally biased region" description="Pro residues" evidence="1">
    <location>
        <begin position="1"/>
        <end position="10"/>
    </location>
</feature>
<reference evidence="3 4" key="1">
    <citation type="submission" date="2020-08" db="EMBL/GenBank/DDBJ databases">
        <title>Genomic Encyclopedia of Type Strains, Phase IV (KMG-IV): sequencing the most valuable type-strain genomes for metagenomic binning, comparative biology and taxonomic classification.</title>
        <authorList>
            <person name="Goeker M."/>
        </authorList>
    </citation>
    <scope>NUCLEOTIDE SEQUENCE [LARGE SCALE GENOMIC DNA]</scope>
    <source>
        <strain evidence="3 4">YIM 65646</strain>
    </source>
</reference>
<protein>
    <submittedName>
        <fullName evidence="3">Uncharacterized protein</fullName>
    </submittedName>
</protein>
<sequence length="318" mass="32507">MTGPYPPPQQPWQNDGSWQQPQPGQQPGPPPPQDPTAAPSYDLYPQTGGWPDPNQAPPPQAPAYGPPPGPPVYGPTSAPPYGPTSAPPYGPPGQFMPPGPPQAPQNNNKGWIFGGLAVAAVVVLLVVGFVVVNAMSSDDNSNNSGGGDSGNSGSSGDDGDDSSAAKYKEVDDLCSVVSESSYSDVLGAAGAGTPSNTDYGSGPAMSCYQDLEGNEYDLGTLATNATLFDDTSQVASTYDSYLSVYETGGVTGTDVSGLGERAKIVFDDAIIPSAYLIVQDGNLVADVRLSTTEDAIGDSALQTAVEAVMRDMLTGLAA</sequence>
<evidence type="ECO:0000313" key="4">
    <source>
        <dbReference type="Proteomes" id="UP000548476"/>
    </source>
</evidence>
<keyword evidence="2" id="KW-1133">Transmembrane helix</keyword>
<keyword evidence="2" id="KW-0472">Membrane</keyword>
<keyword evidence="2" id="KW-0812">Transmembrane</keyword>
<evidence type="ECO:0000313" key="3">
    <source>
        <dbReference type="EMBL" id="MBB6040028.1"/>
    </source>
</evidence>
<feature type="transmembrane region" description="Helical" evidence="2">
    <location>
        <begin position="111"/>
        <end position="132"/>
    </location>
</feature>
<evidence type="ECO:0000256" key="2">
    <source>
        <dbReference type="SAM" id="Phobius"/>
    </source>
</evidence>
<gene>
    <name evidence="3" type="ORF">HNR73_007927</name>
</gene>